<evidence type="ECO:0000259" key="1">
    <source>
        <dbReference type="Pfam" id="PF00725"/>
    </source>
</evidence>
<organism evidence="2 3">
    <name type="scientific">Rotaria sordida</name>
    <dbReference type="NCBI Taxonomy" id="392033"/>
    <lineage>
        <taxon>Eukaryota</taxon>
        <taxon>Metazoa</taxon>
        <taxon>Spiralia</taxon>
        <taxon>Gnathifera</taxon>
        <taxon>Rotifera</taxon>
        <taxon>Eurotatoria</taxon>
        <taxon>Bdelloidea</taxon>
        <taxon>Philodinida</taxon>
        <taxon>Philodinidae</taxon>
        <taxon>Rotaria</taxon>
    </lineage>
</organism>
<dbReference type="Gene3D" id="1.10.1040.10">
    <property type="entry name" value="N-(1-d-carboxylethyl)-l-norvaline Dehydrogenase, domain 2"/>
    <property type="match status" value="1"/>
</dbReference>
<dbReference type="InterPro" id="IPR008927">
    <property type="entry name" value="6-PGluconate_DH-like_C_sf"/>
</dbReference>
<dbReference type="Proteomes" id="UP000663836">
    <property type="component" value="Unassembled WGS sequence"/>
</dbReference>
<gene>
    <name evidence="2" type="ORF">JBS370_LOCUS35527</name>
</gene>
<evidence type="ECO:0000313" key="3">
    <source>
        <dbReference type="Proteomes" id="UP000663836"/>
    </source>
</evidence>
<dbReference type="PANTHER" id="PTHR43612:SF3">
    <property type="entry name" value="TRIFUNCTIONAL ENZYME SUBUNIT ALPHA, MITOCHONDRIAL"/>
    <property type="match status" value="1"/>
</dbReference>
<dbReference type="GO" id="GO:0016507">
    <property type="term" value="C:mitochondrial fatty acid beta-oxidation multienzyme complex"/>
    <property type="evidence" value="ECO:0007669"/>
    <property type="project" value="TreeGrafter"/>
</dbReference>
<name>A0A819ZW16_9BILA</name>
<comment type="caution">
    <text evidence="2">The sequence shown here is derived from an EMBL/GenBank/DDBJ whole genome shotgun (WGS) entry which is preliminary data.</text>
</comment>
<accession>A0A819ZW16</accession>
<proteinExistence type="predicted"/>
<reference evidence="2" key="1">
    <citation type="submission" date="2021-02" db="EMBL/GenBank/DDBJ databases">
        <authorList>
            <person name="Nowell W R."/>
        </authorList>
    </citation>
    <scope>NUCLEOTIDE SEQUENCE</scope>
</reference>
<dbReference type="GO" id="GO:0016509">
    <property type="term" value="F:long-chain (3S)-3-hydroxyacyl-CoA dehydrogenase (NAD+) activity"/>
    <property type="evidence" value="ECO:0007669"/>
    <property type="project" value="TreeGrafter"/>
</dbReference>
<sequence length="95" mass="10818">VTMENIQWRTGLRFLNEAARCLEEKIITSPTDGDIGAVFGLGFPPMKGGPFRFIDTYGVSKIVDLMNNYRSKYGDRFTPTQLLVDMAKENKKFYS</sequence>
<dbReference type="InterPro" id="IPR013328">
    <property type="entry name" value="6PGD_dom2"/>
</dbReference>
<feature type="domain" description="3-hydroxyacyl-CoA dehydrogenase C-terminal" evidence="1">
    <location>
        <begin position="9"/>
        <end position="91"/>
    </location>
</feature>
<evidence type="ECO:0000313" key="2">
    <source>
        <dbReference type="EMBL" id="CAF4181315.1"/>
    </source>
</evidence>
<feature type="non-terminal residue" evidence="2">
    <location>
        <position position="1"/>
    </location>
</feature>
<dbReference type="InterPro" id="IPR050136">
    <property type="entry name" value="FA_oxidation_alpha_subunit"/>
</dbReference>
<protein>
    <recommendedName>
        <fullName evidence="1">3-hydroxyacyl-CoA dehydrogenase C-terminal domain-containing protein</fullName>
    </recommendedName>
</protein>
<dbReference type="PANTHER" id="PTHR43612">
    <property type="entry name" value="TRIFUNCTIONAL ENZYME SUBUNIT ALPHA"/>
    <property type="match status" value="1"/>
</dbReference>
<dbReference type="SUPFAM" id="SSF48179">
    <property type="entry name" value="6-phosphogluconate dehydrogenase C-terminal domain-like"/>
    <property type="match status" value="1"/>
</dbReference>
<dbReference type="Pfam" id="PF00725">
    <property type="entry name" value="3HCDH"/>
    <property type="match status" value="1"/>
</dbReference>
<dbReference type="InterPro" id="IPR006108">
    <property type="entry name" value="3HC_DH_C"/>
</dbReference>
<dbReference type="GO" id="GO:0006635">
    <property type="term" value="P:fatty acid beta-oxidation"/>
    <property type="evidence" value="ECO:0007669"/>
    <property type="project" value="TreeGrafter"/>
</dbReference>
<dbReference type="EMBL" id="CAJOBD010012526">
    <property type="protein sequence ID" value="CAF4181315.1"/>
    <property type="molecule type" value="Genomic_DNA"/>
</dbReference>
<dbReference type="GO" id="GO:0004300">
    <property type="term" value="F:enoyl-CoA hydratase activity"/>
    <property type="evidence" value="ECO:0007669"/>
    <property type="project" value="TreeGrafter"/>
</dbReference>
<dbReference type="AlphaFoldDB" id="A0A819ZW16"/>